<dbReference type="RefSeq" id="WP_358352407.1">
    <property type="nucleotide sequence ID" value="NZ_JBEZFP010000021.1"/>
</dbReference>
<dbReference type="Gene3D" id="3.40.30.10">
    <property type="entry name" value="Glutaredoxin"/>
    <property type="match status" value="1"/>
</dbReference>
<evidence type="ECO:0000259" key="1">
    <source>
        <dbReference type="PROSITE" id="PS51352"/>
    </source>
</evidence>
<dbReference type="InterPro" id="IPR050553">
    <property type="entry name" value="Thioredoxin_ResA/DsbE_sf"/>
</dbReference>
<gene>
    <name evidence="2" type="ORF">AB0C36_11160</name>
</gene>
<name>A0ABV3DE95_9ACTN</name>
<evidence type="ECO:0000313" key="2">
    <source>
        <dbReference type="EMBL" id="MEU8134060.1"/>
    </source>
</evidence>
<feature type="domain" description="Thioredoxin" evidence="1">
    <location>
        <begin position="100"/>
        <end position="252"/>
    </location>
</feature>
<dbReference type="PANTHER" id="PTHR42852:SF13">
    <property type="entry name" value="PROTEIN DIPZ"/>
    <property type="match status" value="1"/>
</dbReference>
<dbReference type="SUPFAM" id="SSF52833">
    <property type="entry name" value="Thioredoxin-like"/>
    <property type="match status" value="1"/>
</dbReference>
<organism evidence="2 3">
    <name type="scientific">Streptodolium elevatio</name>
    <dbReference type="NCBI Taxonomy" id="3157996"/>
    <lineage>
        <taxon>Bacteria</taxon>
        <taxon>Bacillati</taxon>
        <taxon>Actinomycetota</taxon>
        <taxon>Actinomycetes</taxon>
        <taxon>Kitasatosporales</taxon>
        <taxon>Streptomycetaceae</taxon>
        <taxon>Streptodolium</taxon>
    </lineage>
</organism>
<dbReference type="InterPro" id="IPR036249">
    <property type="entry name" value="Thioredoxin-like_sf"/>
</dbReference>
<keyword evidence="3" id="KW-1185">Reference proteome</keyword>
<protein>
    <submittedName>
        <fullName evidence="2">TlpA disulfide reductase family protein</fullName>
    </submittedName>
</protein>
<dbReference type="PROSITE" id="PS51352">
    <property type="entry name" value="THIOREDOXIN_2"/>
    <property type="match status" value="1"/>
</dbReference>
<dbReference type="Pfam" id="PF00578">
    <property type="entry name" value="AhpC-TSA"/>
    <property type="match status" value="1"/>
</dbReference>
<comment type="caution">
    <text evidence="2">The sequence shown here is derived from an EMBL/GenBank/DDBJ whole genome shotgun (WGS) entry which is preliminary data.</text>
</comment>
<evidence type="ECO:0000313" key="3">
    <source>
        <dbReference type="Proteomes" id="UP001551482"/>
    </source>
</evidence>
<accession>A0ABV3DE95</accession>
<dbReference type="InterPro" id="IPR013766">
    <property type="entry name" value="Thioredoxin_domain"/>
</dbReference>
<dbReference type="EMBL" id="JBEZFP010000021">
    <property type="protein sequence ID" value="MEU8134060.1"/>
    <property type="molecule type" value="Genomic_DNA"/>
</dbReference>
<dbReference type="CDD" id="cd02966">
    <property type="entry name" value="TlpA_like_family"/>
    <property type="match status" value="1"/>
</dbReference>
<sequence length="359" mass="37956">MPHWTILDEGRAAVVPVELSDGGSPLLSRAAVREALGWSREAHGWCRGDVCVPLGVAASAEGPGDAVDLAAFAAVLGRPYAAERAASVAALGTGCADVGLDPGGVAPDFALPDLDGRVHRLSDLRGRKVAVNFWASWCGCRWELPHWEARYVELAEHGFTLLSVSLDHRAADAAPWIAEAKPTHPVVIDTEQRVAALYQVANVPSVVWVDEAGLVVRPNDTQYPSDTFEVFTDVPSGPAMAALRRWVLEGDSGLTAEQVAAYTPRPDAAAQQARTEAALAVWLVGNGHAGAARSRFERIAAEAPEQVSVWRALMPLLDVDPLGEEFFAKAAVLQERGIALARPLPVGPAEAGPTGGQAE</sequence>
<dbReference type="PANTHER" id="PTHR42852">
    <property type="entry name" value="THIOL:DISULFIDE INTERCHANGE PROTEIN DSBE"/>
    <property type="match status" value="1"/>
</dbReference>
<dbReference type="Proteomes" id="UP001551482">
    <property type="component" value="Unassembled WGS sequence"/>
</dbReference>
<proteinExistence type="predicted"/>
<reference evidence="2 3" key="1">
    <citation type="submission" date="2024-06" db="EMBL/GenBank/DDBJ databases">
        <title>The Natural Products Discovery Center: Release of the First 8490 Sequenced Strains for Exploring Actinobacteria Biosynthetic Diversity.</title>
        <authorList>
            <person name="Kalkreuter E."/>
            <person name="Kautsar S.A."/>
            <person name="Yang D."/>
            <person name="Bader C.D."/>
            <person name="Teijaro C.N."/>
            <person name="Fluegel L."/>
            <person name="Davis C.M."/>
            <person name="Simpson J.R."/>
            <person name="Lauterbach L."/>
            <person name="Steele A.D."/>
            <person name="Gui C."/>
            <person name="Meng S."/>
            <person name="Li G."/>
            <person name="Viehrig K."/>
            <person name="Ye F."/>
            <person name="Su P."/>
            <person name="Kiefer A.F."/>
            <person name="Nichols A."/>
            <person name="Cepeda A.J."/>
            <person name="Yan W."/>
            <person name="Fan B."/>
            <person name="Jiang Y."/>
            <person name="Adhikari A."/>
            <person name="Zheng C.-J."/>
            <person name="Schuster L."/>
            <person name="Cowan T.M."/>
            <person name="Smanski M.J."/>
            <person name="Chevrette M.G."/>
            <person name="De Carvalho L.P.S."/>
            <person name="Shen B."/>
        </authorList>
    </citation>
    <scope>NUCLEOTIDE SEQUENCE [LARGE SCALE GENOMIC DNA]</scope>
    <source>
        <strain evidence="2 3">NPDC048946</strain>
    </source>
</reference>
<dbReference type="InterPro" id="IPR000866">
    <property type="entry name" value="AhpC/TSA"/>
</dbReference>